<reference evidence="23" key="1">
    <citation type="submission" date="2018-02" db="EMBL/GenBank/DDBJ databases">
        <title>Genome sequencing of Solimonas sp. HR-BB.</title>
        <authorList>
            <person name="Lee Y."/>
            <person name="Jeon C.O."/>
        </authorList>
    </citation>
    <scope>NUCLEOTIDE SEQUENCE [LARGE SCALE GENOMIC DNA]</scope>
    <source>
        <strain evidence="23">HR-E</strain>
    </source>
</reference>
<dbReference type="PANTHER" id="PTHR10133">
    <property type="entry name" value="DNA POLYMERASE I"/>
    <property type="match status" value="1"/>
</dbReference>
<dbReference type="PANTHER" id="PTHR10133:SF27">
    <property type="entry name" value="DNA POLYMERASE NU"/>
    <property type="match status" value="1"/>
</dbReference>
<evidence type="ECO:0000256" key="17">
    <source>
        <dbReference type="RuleBase" id="RU004460"/>
    </source>
</evidence>
<keyword evidence="14 17" id="KW-0234">DNA repair</keyword>
<dbReference type="Proteomes" id="UP000243900">
    <property type="component" value="Unassembled WGS sequence"/>
</dbReference>
<dbReference type="SUPFAM" id="SSF56672">
    <property type="entry name" value="DNA/RNA polymerases"/>
    <property type="match status" value="1"/>
</dbReference>
<keyword evidence="6 17" id="KW-0548">Nucleotidyltransferase</keyword>
<dbReference type="GO" id="GO:0003677">
    <property type="term" value="F:DNA binding"/>
    <property type="evidence" value="ECO:0007669"/>
    <property type="project" value="UniProtKB-UniRule"/>
</dbReference>
<evidence type="ECO:0000256" key="9">
    <source>
        <dbReference type="ARBA" id="ARBA00022763"/>
    </source>
</evidence>
<dbReference type="InterPro" id="IPR001098">
    <property type="entry name" value="DNA-dir_DNA_pol_A_palm_dom"/>
</dbReference>
<evidence type="ECO:0000256" key="2">
    <source>
        <dbReference type="ARBA" id="ARBA00011541"/>
    </source>
</evidence>
<dbReference type="GO" id="GO:0006302">
    <property type="term" value="P:double-strand break repair"/>
    <property type="evidence" value="ECO:0007669"/>
    <property type="project" value="TreeGrafter"/>
</dbReference>
<dbReference type="InterPro" id="IPR002421">
    <property type="entry name" value="5-3_exonuclease"/>
</dbReference>
<dbReference type="CDD" id="cd08637">
    <property type="entry name" value="DNA_pol_A_pol_I_C"/>
    <property type="match status" value="1"/>
</dbReference>
<evidence type="ECO:0000256" key="14">
    <source>
        <dbReference type="ARBA" id="ARBA00023204"/>
    </source>
</evidence>
<feature type="compositionally biased region" description="Low complexity" evidence="18">
    <location>
        <begin position="315"/>
        <end position="343"/>
    </location>
</feature>
<dbReference type="Pfam" id="PF01367">
    <property type="entry name" value="5_3_exonuc"/>
    <property type="match status" value="1"/>
</dbReference>
<dbReference type="InterPro" id="IPR002298">
    <property type="entry name" value="DNA_polymerase_A"/>
</dbReference>
<evidence type="ECO:0000256" key="5">
    <source>
        <dbReference type="ARBA" id="ARBA00022679"/>
    </source>
</evidence>
<evidence type="ECO:0000256" key="11">
    <source>
        <dbReference type="ARBA" id="ARBA00022839"/>
    </source>
</evidence>
<proteinExistence type="inferred from homology"/>
<dbReference type="CDD" id="cd06139">
    <property type="entry name" value="DNA_polA_I_Ecoli_like_exo"/>
    <property type="match status" value="1"/>
</dbReference>
<feature type="domain" description="DNA-directed DNA polymerase family A palm" evidence="21">
    <location>
        <begin position="702"/>
        <end position="908"/>
    </location>
</feature>
<dbReference type="SUPFAM" id="SSF53098">
    <property type="entry name" value="Ribonuclease H-like"/>
    <property type="match status" value="1"/>
</dbReference>
<dbReference type="Gene3D" id="1.20.1060.10">
    <property type="entry name" value="Taq DNA Polymerase, Chain T, domain 4"/>
    <property type="match status" value="1"/>
</dbReference>
<dbReference type="CDD" id="cd09859">
    <property type="entry name" value="PIN_53EXO"/>
    <property type="match status" value="1"/>
</dbReference>
<dbReference type="GO" id="GO:0003887">
    <property type="term" value="F:DNA-directed DNA polymerase activity"/>
    <property type="evidence" value="ECO:0007669"/>
    <property type="project" value="UniProtKB-UniRule"/>
</dbReference>
<dbReference type="Pfam" id="PF01612">
    <property type="entry name" value="DNA_pol_A_exo1"/>
    <property type="match status" value="1"/>
</dbReference>
<comment type="caution">
    <text evidence="22">The sequence shown here is derived from an EMBL/GenBank/DDBJ whole genome shotgun (WGS) entry which is preliminary data.</text>
</comment>
<dbReference type="FunFam" id="1.10.150.20:FF:000002">
    <property type="entry name" value="DNA polymerase I"/>
    <property type="match status" value="1"/>
</dbReference>
<dbReference type="InterPro" id="IPR043502">
    <property type="entry name" value="DNA/RNA_pol_sf"/>
</dbReference>
<dbReference type="SMART" id="SM00482">
    <property type="entry name" value="POLAc"/>
    <property type="match status" value="1"/>
</dbReference>
<dbReference type="CDD" id="cd09898">
    <property type="entry name" value="H3TH_53EXO"/>
    <property type="match status" value="1"/>
</dbReference>
<gene>
    <name evidence="17" type="primary">polA</name>
    <name evidence="22" type="ORF">C5O18_03285</name>
</gene>
<dbReference type="InterPro" id="IPR002562">
    <property type="entry name" value="3'-5'_exonuclease_dom"/>
</dbReference>
<dbReference type="Gene3D" id="3.40.50.1010">
    <property type="entry name" value="5'-nuclease"/>
    <property type="match status" value="1"/>
</dbReference>
<dbReference type="Pfam" id="PF02739">
    <property type="entry name" value="5_3_exonuc_N"/>
    <property type="match status" value="1"/>
</dbReference>
<dbReference type="SUPFAM" id="SSF88723">
    <property type="entry name" value="PIN domain-like"/>
    <property type="match status" value="1"/>
</dbReference>
<evidence type="ECO:0000256" key="7">
    <source>
        <dbReference type="ARBA" id="ARBA00022705"/>
    </source>
</evidence>
<keyword evidence="11 17" id="KW-0269">Exonuclease</keyword>
<evidence type="ECO:0000259" key="19">
    <source>
        <dbReference type="SMART" id="SM00474"/>
    </source>
</evidence>
<sequence length="944" mass="102153">MSPRPPLVLVDGSSYLYRAYHALPPLTTRSGQPTGAIKGVVNMLRSLLRQVRPTHVAVVFDAPGKTFRDDIFPEYKAHRPPMPDDMRAQIAPLHALVKALGLPLICEPGVEADDVIGTLARQAAEAGWPVLVSTGDKDLAQLVTPQITLVNTMTSVVLDEAGVLGKFGVRPDQFIDYLMLVGDSSDGIPGVPGVGPKTAVKWLSEQGSLAALVAQADSIKGKTGEKFRDHLPMLPMTRELVTIKCDVPLAQAPADLALHAADTDALRELYAELDFRSWLNELTQAPAGTEAGGAASWSRQDAAPAYALSAPPGPVATDDAAVTDAGARSEPVAAEAGVAAPDAEPTRTEVVLTSEQLQALVAELGAADAFAFDTETDSLDYLKARLVGLSFAVRPGQAWYVPVGHDYAGAPEQLPLADVLAVLGPLLEDEARPKILQHAKYDMHVLENHGIGLRGVVFDTMLASYVLDATATRHNLGDLAKYYLDRDSISFESIAGKGVKQLTFNQVGIDQAAPYAGEDADLTLRLTDLFSRELRAVPALDSLLRELELPVQRVLQKMERHGTLIDPAQLHKQSLTLASRLLWLEKQAYEIAGEEFNLGSPKQLGVILFDKLGIPGGKKTATGQYSTAEEVLEQLDHPLPRVLLEHRGLAKLKSTYTDKLPEMIHAETGRVHTSYHQAVAATGRLSSSDPNLQNIPIRTEEGRRIRQAFIAPPGHVLLAADYSQIELRIMAHLSGDEGLLRAFRNGEDIHRATAAEVLGIAPGEVTSEQRRAAKAVNFGLIYGMSAFGLAKQLNISRGEAQDYIGRYFARYPGVQEYMERTREQAAEQGYVETLFGRRLMLRDIRASKPVLRQAAERAAINAPMQGTAADIVKRAMLRVEQALAEAGLKAVMIMQVHDELVLEVPEAEVAEVTALLKREMPAAAELAVPLEVEVGTGANWDEAH</sequence>
<dbReference type="GO" id="GO:0006261">
    <property type="term" value="P:DNA-templated DNA replication"/>
    <property type="evidence" value="ECO:0007669"/>
    <property type="project" value="UniProtKB-UniRule"/>
</dbReference>
<keyword evidence="13 17" id="KW-0238">DNA-binding</keyword>
<evidence type="ECO:0000256" key="1">
    <source>
        <dbReference type="ARBA" id="ARBA00007705"/>
    </source>
</evidence>
<keyword evidence="23" id="KW-1185">Reference proteome</keyword>
<evidence type="ECO:0000256" key="16">
    <source>
        <dbReference type="NCBIfam" id="TIGR00593"/>
    </source>
</evidence>
<dbReference type="PRINTS" id="PR00868">
    <property type="entry name" value="DNAPOLI"/>
</dbReference>
<evidence type="ECO:0000256" key="8">
    <source>
        <dbReference type="ARBA" id="ARBA00022722"/>
    </source>
</evidence>
<evidence type="ECO:0000313" key="23">
    <source>
        <dbReference type="Proteomes" id="UP000243900"/>
    </source>
</evidence>
<comment type="function">
    <text evidence="17">In addition to polymerase activity, this DNA polymerase exhibits 3'-5' and 5'-3' exonuclease activity.</text>
</comment>
<keyword evidence="9 17" id="KW-0227">DNA damage</keyword>
<evidence type="ECO:0000256" key="13">
    <source>
        <dbReference type="ARBA" id="ARBA00023125"/>
    </source>
</evidence>
<comment type="catalytic activity">
    <reaction evidence="15 17">
        <text>DNA(n) + a 2'-deoxyribonucleoside 5'-triphosphate = DNA(n+1) + diphosphate</text>
        <dbReference type="Rhea" id="RHEA:22508"/>
        <dbReference type="Rhea" id="RHEA-COMP:17339"/>
        <dbReference type="Rhea" id="RHEA-COMP:17340"/>
        <dbReference type="ChEBI" id="CHEBI:33019"/>
        <dbReference type="ChEBI" id="CHEBI:61560"/>
        <dbReference type="ChEBI" id="CHEBI:173112"/>
        <dbReference type="EC" id="2.7.7.7"/>
    </reaction>
</comment>
<feature type="region of interest" description="Disordered" evidence="18">
    <location>
        <begin position="310"/>
        <end position="346"/>
    </location>
</feature>
<evidence type="ECO:0000256" key="15">
    <source>
        <dbReference type="ARBA" id="ARBA00049244"/>
    </source>
</evidence>
<evidence type="ECO:0000256" key="6">
    <source>
        <dbReference type="ARBA" id="ARBA00022695"/>
    </source>
</evidence>
<comment type="similarity">
    <text evidence="1 17">Belongs to the DNA polymerase type-A family.</text>
</comment>
<dbReference type="GO" id="GO:0008409">
    <property type="term" value="F:5'-3' exonuclease activity"/>
    <property type="evidence" value="ECO:0007669"/>
    <property type="project" value="UniProtKB-UniRule"/>
</dbReference>
<feature type="domain" description="5'-3' exonuclease" evidence="20">
    <location>
        <begin position="3"/>
        <end position="259"/>
    </location>
</feature>
<evidence type="ECO:0000256" key="18">
    <source>
        <dbReference type="SAM" id="MobiDB-lite"/>
    </source>
</evidence>
<keyword evidence="10 17" id="KW-0378">Hydrolase</keyword>
<dbReference type="Pfam" id="PF00476">
    <property type="entry name" value="DNA_pol_A"/>
    <property type="match status" value="1"/>
</dbReference>
<accession>A0A2P6ATS4</accession>
<dbReference type="InterPro" id="IPR029060">
    <property type="entry name" value="PIN-like_dom_sf"/>
</dbReference>
<evidence type="ECO:0000259" key="20">
    <source>
        <dbReference type="SMART" id="SM00475"/>
    </source>
</evidence>
<dbReference type="InterPro" id="IPR020046">
    <property type="entry name" value="5-3_exonucl_a-hlix_arch_N"/>
</dbReference>
<dbReference type="FunFam" id="3.30.420.10:FF:000026">
    <property type="entry name" value="DNA polymerase I"/>
    <property type="match status" value="1"/>
</dbReference>
<evidence type="ECO:0000256" key="4">
    <source>
        <dbReference type="ARBA" id="ARBA00020311"/>
    </source>
</evidence>
<dbReference type="InterPro" id="IPR036279">
    <property type="entry name" value="5-3_exonuclease_C_sf"/>
</dbReference>
<keyword evidence="7 17" id="KW-0235">DNA replication</keyword>
<dbReference type="NCBIfam" id="NF004397">
    <property type="entry name" value="PRK05755.1"/>
    <property type="match status" value="1"/>
</dbReference>
<protein>
    <recommendedName>
        <fullName evidence="4 16">DNA polymerase I</fullName>
        <ecNumber evidence="3 16">2.7.7.7</ecNumber>
    </recommendedName>
</protein>
<dbReference type="FunFam" id="1.10.150.20:FF:000003">
    <property type="entry name" value="DNA polymerase I"/>
    <property type="match status" value="1"/>
</dbReference>
<evidence type="ECO:0000313" key="22">
    <source>
        <dbReference type="EMBL" id="PQA48297.1"/>
    </source>
</evidence>
<dbReference type="Gene3D" id="3.30.420.10">
    <property type="entry name" value="Ribonuclease H-like superfamily/Ribonuclease H"/>
    <property type="match status" value="1"/>
</dbReference>
<feature type="domain" description="3'-5' exonuclease" evidence="19">
    <location>
        <begin position="348"/>
        <end position="535"/>
    </location>
</feature>
<dbReference type="RefSeq" id="WP_105191430.1">
    <property type="nucleotide sequence ID" value="NZ_PTQZ01000045.1"/>
</dbReference>
<dbReference type="EC" id="2.7.7.7" evidence="3 16"/>
<name>A0A2P6ATS4_9GAMM</name>
<keyword evidence="5 17" id="KW-0808">Transferase</keyword>
<dbReference type="PROSITE" id="PS00447">
    <property type="entry name" value="DNA_POLYMERASE_A"/>
    <property type="match status" value="1"/>
</dbReference>
<dbReference type="InterPro" id="IPR008918">
    <property type="entry name" value="HhH2"/>
</dbReference>
<dbReference type="SMART" id="SM00279">
    <property type="entry name" value="HhH2"/>
    <property type="match status" value="1"/>
</dbReference>
<keyword evidence="12 17" id="KW-0239">DNA-directed DNA polymerase</keyword>
<evidence type="ECO:0000256" key="12">
    <source>
        <dbReference type="ARBA" id="ARBA00022932"/>
    </source>
</evidence>
<dbReference type="GO" id="GO:0008408">
    <property type="term" value="F:3'-5' exonuclease activity"/>
    <property type="evidence" value="ECO:0007669"/>
    <property type="project" value="UniProtKB-UniRule"/>
</dbReference>
<dbReference type="SUPFAM" id="SSF47807">
    <property type="entry name" value="5' to 3' exonuclease, C-terminal subdomain"/>
    <property type="match status" value="1"/>
</dbReference>
<dbReference type="FunFam" id="3.40.50.1010:FF:000001">
    <property type="entry name" value="DNA polymerase I"/>
    <property type="match status" value="1"/>
</dbReference>
<dbReference type="Gene3D" id="3.30.70.370">
    <property type="match status" value="1"/>
</dbReference>
<dbReference type="FunFam" id="1.20.1060.10:FF:000001">
    <property type="entry name" value="DNA polymerase I"/>
    <property type="match status" value="1"/>
</dbReference>
<dbReference type="NCBIfam" id="TIGR00593">
    <property type="entry name" value="pola"/>
    <property type="match status" value="1"/>
</dbReference>
<dbReference type="EMBL" id="PTQZ01000045">
    <property type="protein sequence ID" value="PQA48297.1"/>
    <property type="molecule type" value="Genomic_DNA"/>
</dbReference>
<dbReference type="InterPro" id="IPR018320">
    <property type="entry name" value="DNA_polymerase_1"/>
</dbReference>
<evidence type="ECO:0000256" key="10">
    <source>
        <dbReference type="ARBA" id="ARBA00022801"/>
    </source>
</evidence>
<dbReference type="InterPro" id="IPR019760">
    <property type="entry name" value="DNA-dir_DNA_pol_A_CS"/>
</dbReference>
<dbReference type="InterPro" id="IPR020045">
    <property type="entry name" value="DNA_polI_H3TH"/>
</dbReference>
<dbReference type="OrthoDB" id="9806424at2"/>
<dbReference type="AlphaFoldDB" id="A0A2P6ATS4"/>
<dbReference type="Gene3D" id="1.10.150.20">
    <property type="entry name" value="5' to 3' exonuclease, C-terminal subdomain"/>
    <property type="match status" value="2"/>
</dbReference>
<evidence type="ECO:0000259" key="21">
    <source>
        <dbReference type="SMART" id="SM00482"/>
    </source>
</evidence>
<dbReference type="InterPro" id="IPR012337">
    <property type="entry name" value="RNaseH-like_sf"/>
</dbReference>
<dbReference type="SMART" id="SM00474">
    <property type="entry name" value="35EXOc"/>
    <property type="match status" value="1"/>
</dbReference>
<comment type="subunit">
    <text evidence="2">Single-chain monomer with multiple functions.</text>
</comment>
<keyword evidence="8" id="KW-0540">Nuclease</keyword>
<evidence type="ECO:0000256" key="3">
    <source>
        <dbReference type="ARBA" id="ARBA00012417"/>
    </source>
</evidence>
<dbReference type="SMART" id="SM00475">
    <property type="entry name" value="53EXOc"/>
    <property type="match status" value="1"/>
</dbReference>
<dbReference type="InterPro" id="IPR036397">
    <property type="entry name" value="RNaseH_sf"/>
</dbReference>
<organism evidence="22 23">
    <name type="scientific">Amnimonas aquatica</name>
    <dbReference type="NCBI Taxonomy" id="2094561"/>
    <lineage>
        <taxon>Bacteria</taxon>
        <taxon>Pseudomonadati</taxon>
        <taxon>Pseudomonadota</taxon>
        <taxon>Gammaproteobacteria</taxon>
        <taxon>Moraxellales</taxon>
        <taxon>Moraxellaceae</taxon>
        <taxon>Amnimonas</taxon>
    </lineage>
</organism>